<protein>
    <submittedName>
        <fullName evidence="2">APC5 protein</fullName>
    </submittedName>
</protein>
<accession>A0AAV9NUH5</accession>
<dbReference type="Proteomes" id="UP001337655">
    <property type="component" value="Unassembled WGS sequence"/>
</dbReference>
<gene>
    <name evidence="2" type="primary">apc5_3</name>
    <name evidence="2" type="ORF">LTR77_010711</name>
</gene>
<organism evidence="2 3">
    <name type="scientific">Saxophila tyrrhenica</name>
    <dbReference type="NCBI Taxonomy" id="1690608"/>
    <lineage>
        <taxon>Eukaryota</taxon>
        <taxon>Fungi</taxon>
        <taxon>Dikarya</taxon>
        <taxon>Ascomycota</taxon>
        <taxon>Pezizomycotina</taxon>
        <taxon>Dothideomycetes</taxon>
        <taxon>Dothideomycetidae</taxon>
        <taxon>Mycosphaerellales</taxon>
        <taxon>Extremaceae</taxon>
        <taxon>Saxophila</taxon>
    </lineage>
</organism>
<evidence type="ECO:0000313" key="3">
    <source>
        <dbReference type="Proteomes" id="UP001337655"/>
    </source>
</evidence>
<comment type="caution">
    <text evidence="2">The sequence shown here is derived from an EMBL/GenBank/DDBJ whole genome shotgun (WGS) entry which is preliminary data.</text>
</comment>
<evidence type="ECO:0000313" key="2">
    <source>
        <dbReference type="EMBL" id="KAK5163338.1"/>
    </source>
</evidence>
<reference evidence="2 3" key="1">
    <citation type="submission" date="2023-08" db="EMBL/GenBank/DDBJ databases">
        <title>Black Yeasts Isolated from many extreme environments.</title>
        <authorList>
            <person name="Coleine C."/>
            <person name="Stajich J.E."/>
            <person name="Selbmann L."/>
        </authorList>
    </citation>
    <scope>NUCLEOTIDE SEQUENCE [LARGE SCALE GENOMIC DNA]</scope>
    <source>
        <strain evidence="2 3">CCFEE 5935</strain>
    </source>
</reference>
<dbReference type="EMBL" id="JAVRRT010000026">
    <property type="protein sequence ID" value="KAK5163338.1"/>
    <property type="molecule type" value="Genomic_DNA"/>
</dbReference>
<feature type="region of interest" description="Disordered" evidence="1">
    <location>
        <begin position="1"/>
        <end position="20"/>
    </location>
</feature>
<dbReference type="GeneID" id="89932036"/>
<evidence type="ECO:0000256" key="1">
    <source>
        <dbReference type="SAM" id="MobiDB-lite"/>
    </source>
</evidence>
<sequence>MSLELQDGEQTTPHVRTTGDLADVPEQALEGKDLHLTARLFALLADATVGTAGHECEHGSNGQAKMMRVAAGYFERSHDAYASLNNHSGILHCLLMRETIARWDGDEATAGQMEERYLQVLADHDAAVGDGGGGAAFLQAA</sequence>
<proteinExistence type="predicted"/>
<dbReference type="AlphaFoldDB" id="A0AAV9NUH5"/>
<dbReference type="RefSeq" id="XP_064653832.1">
    <property type="nucleotide sequence ID" value="XM_064807928.1"/>
</dbReference>
<name>A0AAV9NUH5_9PEZI</name>
<keyword evidence="3" id="KW-1185">Reference proteome</keyword>